<keyword evidence="3" id="KW-1185">Reference proteome</keyword>
<feature type="region of interest" description="Disordered" evidence="1">
    <location>
        <begin position="1"/>
        <end position="151"/>
    </location>
</feature>
<dbReference type="GeneID" id="66075677"/>
<dbReference type="OrthoDB" id="2980827at2759"/>
<proteinExistence type="predicted"/>
<dbReference type="AlphaFoldDB" id="A0A9P7UWG5"/>
<gene>
    <name evidence="2" type="ORF">E1B28_006601</name>
</gene>
<dbReference type="KEGG" id="more:E1B28_006601"/>
<sequence>METLHSIRRTRSEDRVLPQRPLWTKTPHSARAQSEGSITLTVPDTTRPLPDTSRPLPSPPCSAPARTPTSRPVRPLPPTPISPTIHSPPLVEPSQPKPNPFATLSLQTSPERLRPRPLPDPCEELSPTSPLTPSIPLKPSPSAARRKRMSKLRRHLGESVLETSIFRLSAALDKELLLIDEEEQDLVFNKTLLELDFHYGSTTSVNSESNSIDRLALVDEEEEEEEEEEENEDIGTLTDGDELCWVNRAATFQRLSMKWVRERGGRRWEEQDYTDILRTLRSLR</sequence>
<evidence type="ECO:0000256" key="1">
    <source>
        <dbReference type="SAM" id="MobiDB-lite"/>
    </source>
</evidence>
<dbReference type="RefSeq" id="XP_043012387.1">
    <property type="nucleotide sequence ID" value="XM_043151293.1"/>
</dbReference>
<feature type="compositionally biased region" description="Low complexity" evidence="1">
    <location>
        <begin position="124"/>
        <end position="142"/>
    </location>
</feature>
<protein>
    <submittedName>
        <fullName evidence="2">Uncharacterized protein</fullName>
    </submittedName>
</protein>
<name>A0A9P7UWG5_9AGAR</name>
<feature type="compositionally biased region" description="Polar residues" evidence="1">
    <location>
        <begin position="31"/>
        <end position="44"/>
    </location>
</feature>
<dbReference type="EMBL" id="CM032183">
    <property type="protein sequence ID" value="KAG7095917.1"/>
    <property type="molecule type" value="Genomic_DNA"/>
</dbReference>
<evidence type="ECO:0000313" key="2">
    <source>
        <dbReference type="EMBL" id="KAG7095917.1"/>
    </source>
</evidence>
<reference evidence="2" key="1">
    <citation type="journal article" date="2021" name="Genome Biol. Evol.">
        <title>The assembled and annotated genome of the fairy-ring fungus Marasmius oreades.</title>
        <authorList>
            <person name="Hiltunen M."/>
            <person name="Ament-Velasquez S.L."/>
            <person name="Johannesson H."/>
        </authorList>
    </citation>
    <scope>NUCLEOTIDE SEQUENCE</scope>
    <source>
        <strain evidence="2">03SP1</strain>
    </source>
</reference>
<comment type="caution">
    <text evidence="2">The sequence shown here is derived from an EMBL/GenBank/DDBJ whole genome shotgun (WGS) entry which is preliminary data.</text>
</comment>
<evidence type="ECO:0000313" key="3">
    <source>
        <dbReference type="Proteomes" id="UP001049176"/>
    </source>
</evidence>
<dbReference type="Proteomes" id="UP001049176">
    <property type="component" value="Chromosome 3"/>
</dbReference>
<accession>A0A9P7UWG5</accession>
<organism evidence="2 3">
    <name type="scientific">Marasmius oreades</name>
    <name type="common">fairy-ring Marasmius</name>
    <dbReference type="NCBI Taxonomy" id="181124"/>
    <lineage>
        <taxon>Eukaryota</taxon>
        <taxon>Fungi</taxon>
        <taxon>Dikarya</taxon>
        <taxon>Basidiomycota</taxon>
        <taxon>Agaricomycotina</taxon>
        <taxon>Agaricomycetes</taxon>
        <taxon>Agaricomycetidae</taxon>
        <taxon>Agaricales</taxon>
        <taxon>Marasmiineae</taxon>
        <taxon>Marasmiaceae</taxon>
        <taxon>Marasmius</taxon>
    </lineage>
</organism>